<keyword evidence="3 9" id="KW-0812">Transmembrane</keyword>
<comment type="caution">
    <text evidence="9">Lacks conserved residue(s) required for the propagation of feature annotation.</text>
</comment>
<dbReference type="InterPro" id="IPR008250">
    <property type="entry name" value="ATPase_P-typ_transduc_dom_A_sf"/>
</dbReference>
<keyword evidence="9" id="KW-0067">ATP-binding</keyword>
<evidence type="ECO:0000256" key="8">
    <source>
        <dbReference type="ARBA" id="ARBA00047308"/>
    </source>
</evidence>
<reference evidence="11 12" key="1">
    <citation type="submission" date="2017-03" db="EMBL/GenBank/DDBJ databases">
        <authorList>
            <person name="Afonso C.L."/>
            <person name="Miller P.J."/>
            <person name="Scott M.A."/>
            <person name="Spackman E."/>
            <person name="Goraichik I."/>
            <person name="Dimitrov K.M."/>
            <person name="Suarez D.L."/>
            <person name="Swayne D.E."/>
        </authorList>
    </citation>
    <scope>NUCLEOTIDE SEQUENCE [LARGE SCALE GENOMIC DNA]</scope>
    <source>
        <strain evidence="11">Genome sequencing of Nitrospira japonica strain NJ11</strain>
    </source>
</reference>
<sequence length="853" mass="91407">MSVERATVTVIHSSPGRVRLRVNQLKSSRRYAQDLEQSLQSIPSIRQVSLTPSIGSLVVQFDSTVTPSAGVRRSMASALGVAPQTFDDLTFDSVPLRPQYHKQTPPHDASADEAALVRADRIGSLIDTSIVHSLQGRVRLRVPALKTSSDLPQGIERILRDQPGVIEVSVNEWSASVTVSYDPSLWTSERLCEWVRGLSIEQVSAYEPTGTRSGQAATEEETSGDELWYSSAGIGMALLLEPLAAPLLPVLLIASALPMLKRAHRSLSEDGKLNVDVLDASATSLLVVQANFPMALFMVWLINVADWIRDLTMMRSKKAIEEILGYQHIEAWVVRDGQKIRVNVSEVQLGETVVVYPGERIAVDGTVLSGKALVDQAALTGESVPVEKEADHLVYAATVVREGKLYIRAERIGSETEAGQILRLVEAAPARETKIQNYAVKWANDLVPYSFMGAGFAAAIGGGIPGAAAVLIVDYGTGIRIAAPTTVLSAMTKAIRNGILIKGGRHLETLAEVDAVVFDKTGTLTTGHPDVIDVVTFESSTSDEVLALAASAELRLTHPVADAVVRAAEARHLTIPERTASEYTLGLGVEALVDDAVILVGSPRFMAQRGVAFSLDAGERIADLQRRAVSPLCVARNGSIIGLLAISDPLRPEAQEVVQALRARGIKHIVMLTGDHKDVARQVADEIGITEYEAEVFPGEKSKTVERLQCQGYKVAVVGDGINDSPMLAYADVGIAVEGGTEAARETAPVVLLHGGLWKVPLAIDIGRETVSLIQQNWKIISIPNTIALCLACIGVLGPIGATLLSNGSAIIATMNGLRPIMEQQPVKVLTTTRETTTRLLPAPETEKVMLAG</sequence>
<dbReference type="GO" id="GO:0005886">
    <property type="term" value="C:plasma membrane"/>
    <property type="evidence" value="ECO:0007669"/>
    <property type="project" value="UniProtKB-SubCell"/>
</dbReference>
<keyword evidence="11" id="KW-0378">Hydrolase</keyword>
<evidence type="ECO:0000256" key="5">
    <source>
        <dbReference type="ARBA" id="ARBA00022989"/>
    </source>
</evidence>
<dbReference type="KEGG" id="nja:NSJP_3335"/>
<keyword evidence="9" id="KW-0547">Nucleotide-binding</keyword>
<keyword evidence="6 9" id="KW-0472">Membrane</keyword>
<dbReference type="PROSITE" id="PS00154">
    <property type="entry name" value="ATPASE_E1_E2"/>
    <property type="match status" value="1"/>
</dbReference>
<dbReference type="InterPro" id="IPR051014">
    <property type="entry name" value="Cation_Transport_ATPase_IB"/>
</dbReference>
<accession>A0A1W1I926</accession>
<dbReference type="InterPro" id="IPR023214">
    <property type="entry name" value="HAD_sf"/>
</dbReference>
<dbReference type="SUPFAM" id="SSF55008">
    <property type="entry name" value="HMA, heavy metal-associated domain"/>
    <property type="match status" value="1"/>
</dbReference>
<evidence type="ECO:0000313" key="12">
    <source>
        <dbReference type="Proteomes" id="UP000192042"/>
    </source>
</evidence>
<dbReference type="InterPro" id="IPR027256">
    <property type="entry name" value="P-typ_ATPase_IB"/>
</dbReference>
<dbReference type="STRING" id="1325564.NSJP_3335"/>
<dbReference type="PANTHER" id="PTHR48085">
    <property type="entry name" value="CADMIUM/ZINC-TRANSPORTING ATPASE HMA2-RELATED"/>
    <property type="match status" value="1"/>
</dbReference>
<dbReference type="Pfam" id="PF00122">
    <property type="entry name" value="E1-E2_ATPase"/>
    <property type="match status" value="1"/>
</dbReference>
<dbReference type="SUPFAM" id="SSF56784">
    <property type="entry name" value="HAD-like"/>
    <property type="match status" value="1"/>
</dbReference>
<keyword evidence="5 9" id="KW-1133">Transmembrane helix</keyword>
<dbReference type="InterPro" id="IPR018303">
    <property type="entry name" value="ATPase_P-typ_P_site"/>
</dbReference>
<evidence type="ECO:0000259" key="10">
    <source>
        <dbReference type="Pfam" id="PF00122"/>
    </source>
</evidence>
<evidence type="ECO:0000256" key="4">
    <source>
        <dbReference type="ARBA" id="ARBA00022967"/>
    </source>
</evidence>
<keyword evidence="4" id="KW-1278">Translocase</keyword>
<keyword evidence="9" id="KW-0479">Metal-binding</keyword>
<evidence type="ECO:0000256" key="9">
    <source>
        <dbReference type="RuleBase" id="RU362081"/>
    </source>
</evidence>
<dbReference type="GO" id="GO:0016887">
    <property type="term" value="F:ATP hydrolysis activity"/>
    <property type="evidence" value="ECO:0007669"/>
    <property type="project" value="InterPro"/>
</dbReference>
<dbReference type="GO" id="GO:0046872">
    <property type="term" value="F:metal ion binding"/>
    <property type="evidence" value="ECO:0007669"/>
    <property type="project" value="UniProtKB-KW"/>
</dbReference>
<dbReference type="AlphaFoldDB" id="A0A1W1I926"/>
<dbReference type="InterPro" id="IPR036163">
    <property type="entry name" value="HMA_dom_sf"/>
</dbReference>
<comment type="subcellular location">
    <subcellularLocation>
        <location evidence="9">Cell membrane</location>
    </subcellularLocation>
    <subcellularLocation>
        <location evidence="1">Membrane</location>
    </subcellularLocation>
</comment>
<dbReference type="Gene3D" id="3.40.1110.10">
    <property type="entry name" value="Calcium-transporting ATPase, cytoplasmic domain N"/>
    <property type="match status" value="1"/>
</dbReference>
<dbReference type="InterPro" id="IPR044492">
    <property type="entry name" value="P_typ_ATPase_HD_dom"/>
</dbReference>
<dbReference type="PANTHER" id="PTHR48085:SF5">
    <property type="entry name" value="CADMIUM_ZINC-TRANSPORTING ATPASE HMA4-RELATED"/>
    <property type="match status" value="1"/>
</dbReference>
<feature type="transmembrane region" description="Helical" evidence="9">
    <location>
        <begin position="280"/>
        <end position="308"/>
    </location>
</feature>
<dbReference type="Pfam" id="PF00702">
    <property type="entry name" value="Hydrolase"/>
    <property type="match status" value="1"/>
</dbReference>
<dbReference type="SFLD" id="SFLDS00003">
    <property type="entry name" value="Haloacid_Dehalogenase"/>
    <property type="match status" value="1"/>
</dbReference>
<dbReference type="GO" id="GO:0016463">
    <property type="term" value="F:P-type zinc transporter activity"/>
    <property type="evidence" value="ECO:0007669"/>
    <property type="project" value="UniProtKB-EC"/>
</dbReference>
<dbReference type="Proteomes" id="UP000192042">
    <property type="component" value="Chromosome I"/>
</dbReference>
<dbReference type="EMBL" id="LT828648">
    <property type="protein sequence ID" value="SLM49502.1"/>
    <property type="molecule type" value="Genomic_DNA"/>
</dbReference>
<evidence type="ECO:0000256" key="1">
    <source>
        <dbReference type="ARBA" id="ARBA00004370"/>
    </source>
</evidence>
<dbReference type="InterPro" id="IPR001757">
    <property type="entry name" value="P_typ_ATPase"/>
</dbReference>
<dbReference type="PRINTS" id="PR00119">
    <property type="entry name" value="CATATPASE"/>
</dbReference>
<dbReference type="Pfam" id="PF19991">
    <property type="entry name" value="HMA_2"/>
    <property type="match status" value="1"/>
</dbReference>
<dbReference type="NCBIfam" id="TIGR01494">
    <property type="entry name" value="ATPase_P-type"/>
    <property type="match status" value="1"/>
</dbReference>
<dbReference type="SFLD" id="SFLDG00002">
    <property type="entry name" value="C1.7:_P-type_atpase_like"/>
    <property type="match status" value="1"/>
</dbReference>
<dbReference type="Gene3D" id="3.40.50.1000">
    <property type="entry name" value="HAD superfamily/HAD-like"/>
    <property type="match status" value="1"/>
</dbReference>
<organism evidence="11 12">
    <name type="scientific">Nitrospira japonica</name>
    <dbReference type="NCBI Taxonomy" id="1325564"/>
    <lineage>
        <taxon>Bacteria</taxon>
        <taxon>Pseudomonadati</taxon>
        <taxon>Nitrospirota</taxon>
        <taxon>Nitrospiria</taxon>
        <taxon>Nitrospirales</taxon>
        <taxon>Nitrospiraceae</taxon>
        <taxon>Nitrospira</taxon>
    </lineage>
</organism>
<dbReference type="Gene3D" id="2.70.150.10">
    <property type="entry name" value="Calcium-transporting ATPase, cytoplasmic transduction domain A"/>
    <property type="match status" value="1"/>
</dbReference>
<dbReference type="InterPro" id="IPR059000">
    <property type="entry name" value="ATPase_P-type_domA"/>
</dbReference>
<evidence type="ECO:0000313" key="11">
    <source>
        <dbReference type="EMBL" id="SLM49502.1"/>
    </source>
</evidence>
<feature type="domain" description="P-type ATPase A" evidence="10">
    <location>
        <begin position="329"/>
        <end position="426"/>
    </location>
</feature>
<dbReference type="EC" id="7.2.2.12" evidence="7"/>
<protein>
    <recommendedName>
        <fullName evidence="7">P-type Zn(2+) transporter</fullName>
        <ecNumber evidence="7">7.2.2.12</ecNumber>
    </recommendedName>
</protein>
<dbReference type="GO" id="GO:0005524">
    <property type="term" value="F:ATP binding"/>
    <property type="evidence" value="ECO:0007669"/>
    <property type="project" value="UniProtKB-UniRule"/>
</dbReference>
<dbReference type="NCBIfam" id="TIGR01525">
    <property type="entry name" value="ATPase-IB_hvy"/>
    <property type="match status" value="1"/>
</dbReference>
<gene>
    <name evidence="11" type="ORF">NSJP_3335</name>
</gene>
<proteinExistence type="inferred from homology"/>
<keyword evidence="12" id="KW-1185">Reference proteome</keyword>
<evidence type="ECO:0000256" key="6">
    <source>
        <dbReference type="ARBA" id="ARBA00023136"/>
    </source>
</evidence>
<feature type="transmembrane region" description="Helical" evidence="9">
    <location>
        <begin position="238"/>
        <end position="260"/>
    </location>
</feature>
<dbReference type="RefSeq" id="WP_080887712.1">
    <property type="nucleotide sequence ID" value="NZ_LT828648.1"/>
</dbReference>
<evidence type="ECO:0000256" key="7">
    <source>
        <dbReference type="ARBA" id="ARBA00039097"/>
    </source>
</evidence>
<dbReference type="InterPro" id="IPR023299">
    <property type="entry name" value="ATPase_P-typ_cyto_dom_N"/>
</dbReference>
<dbReference type="SUPFAM" id="SSF81653">
    <property type="entry name" value="Calcium ATPase, transduction domain A"/>
    <property type="match status" value="1"/>
</dbReference>
<keyword evidence="9" id="KW-1003">Cell membrane</keyword>
<dbReference type="Gene3D" id="3.30.70.100">
    <property type="match status" value="1"/>
</dbReference>
<dbReference type="OrthoDB" id="391538at2"/>
<name>A0A1W1I926_9BACT</name>
<dbReference type="SFLD" id="SFLDF00027">
    <property type="entry name" value="p-type_atpase"/>
    <property type="match status" value="1"/>
</dbReference>
<comment type="similarity">
    <text evidence="2 9">Belongs to the cation transport ATPase (P-type) (TC 3.A.3) family. Type IB subfamily.</text>
</comment>
<evidence type="ECO:0000256" key="3">
    <source>
        <dbReference type="ARBA" id="ARBA00022692"/>
    </source>
</evidence>
<dbReference type="InterPro" id="IPR036412">
    <property type="entry name" value="HAD-like_sf"/>
</dbReference>
<comment type="catalytic activity">
    <reaction evidence="8">
        <text>Zn(2+)(in) + ATP + H2O = Zn(2+)(out) + ADP + phosphate + H(+)</text>
        <dbReference type="Rhea" id="RHEA:20621"/>
        <dbReference type="ChEBI" id="CHEBI:15377"/>
        <dbReference type="ChEBI" id="CHEBI:15378"/>
        <dbReference type="ChEBI" id="CHEBI:29105"/>
        <dbReference type="ChEBI" id="CHEBI:30616"/>
        <dbReference type="ChEBI" id="CHEBI:43474"/>
        <dbReference type="ChEBI" id="CHEBI:456216"/>
        <dbReference type="EC" id="7.2.2.12"/>
    </reaction>
</comment>
<evidence type="ECO:0000256" key="2">
    <source>
        <dbReference type="ARBA" id="ARBA00006024"/>
    </source>
</evidence>